<gene>
    <name evidence="2" type="ORF">AV274_3872</name>
</gene>
<name>A0A196SBJ9_BLAHN</name>
<evidence type="ECO:0000313" key="3">
    <source>
        <dbReference type="Proteomes" id="UP000078348"/>
    </source>
</evidence>
<organism evidence="2 3">
    <name type="scientific">Blastocystis sp. subtype 1 (strain ATCC 50177 / NandII)</name>
    <dbReference type="NCBI Taxonomy" id="478820"/>
    <lineage>
        <taxon>Eukaryota</taxon>
        <taxon>Sar</taxon>
        <taxon>Stramenopiles</taxon>
        <taxon>Bigyra</taxon>
        <taxon>Opalozoa</taxon>
        <taxon>Opalinata</taxon>
        <taxon>Blastocystidae</taxon>
        <taxon>Blastocystis</taxon>
    </lineage>
</organism>
<dbReference type="InterPro" id="IPR011990">
    <property type="entry name" value="TPR-like_helical_dom_sf"/>
</dbReference>
<comment type="caution">
    <text evidence="2">The sequence shown here is derived from an EMBL/GenBank/DDBJ whole genome shotgun (WGS) entry which is preliminary data.</text>
</comment>
<keyword evidence="3" id="KW-1185">Reference proteome</keyword>
<reference evidence="2 3" key="1">
    <citation type="submission" date="2016-05" db="EMBL/GenBank/DDBJ databases">
        <title>Nuclear genome of Blastocystis sp. subtype 1 NandII.</title>
        <authorList>
            <person name="Gentekaki E."/>
            <person name="Curtis B."/>
            <person name="Stairs C."/>
            <person name="Eme L."/>
            <person name="Herman E."/>
            <person name="Klimes V."/>
            <person name="Arias M.C."/>
            <person name="Elias M."/>
            <person name="Hilliou F."/>
            <person name="Klute M."/>
            <person name="Malik S.-B."/>
            <person name="Pightling A."/>
            <person name="Rachubinski R."/>
            <person name="Salas D."/>
            <person name="Schlacht A."/>
            <person name="Suga H."/>
            <person name="Archibald J."/>
            <person name="Ball S.G."/>
            <person name="Clark G."/>
            <person name="Dacks J."/>
            <person name="Van Der Giezen M."/>
            <person name="Tsaousis A."/>
            <person name="Roger A."/>
        </authorList>
    </citation>
    <scope>NUCLEOTIDE SEQUENCE [LARGE SCALE GENOMIC DNA]</scope>
    <source>
        <strain evidence="3">ATCC 50177 / NandII</strain>
    </source>
</reference>
<dbReference type="EMBL" id="LXWW01000240">
    <property type="protein sequence ID" value="OAO14430.1"/>
    <property type="molecule type" value="Genomic_DNA"/>
</dbReference>
<dbReference type="SUPFAM" id="SSF48452">
    <property type="entry name" value="TPR-like"/>
    <property type="match status" value="1"/>
</dbReference>
<dbReference type="AlphaFoldDB" id="A0A196SBJ9"/>
<dbReference type="Proteomes" id="UP000078348">
    <property type="component" value="Unassembled WGS sequence"/>
</dbReference>
<evidence type="ECO:0000313" key="2">
    <source>
        <dbReference type="EMBL" id="OAO14430.1"/>
    </source>
</evidence>
<sequence length="404" mass="46409">MSVVDLPSLSKEDKPENPFLKIQHKRVDSLTNVLKNNIGYNPFTRRVVSEPKDEESTSEETPSDSDSESNSDDFVDDYLQRCQVKPVAVKSDDIDALFEHKMYRTIVSVFFPLPPNQIRSDYYSFLVQSYDVCYSLLQLNRLDDARLLLDSCESIIRESRENTYLDALPGDSPMTSVKEMESLFELRCLLLHVFLEENACTEAMALLQRLFDCVGGKCPEDAFLLMKREEVAEWVEQLENVVIRSLLAQYSYSYAISLVDRWIDVHAQCNLPIVSLFLLSISIRLASGNVASLSLVEDEYIKYVPKEDDCLFLDYLRGVERMQDSCYGEAVSFFERVAGFSVNLSLQQSAVNNVAVCYYMECKLDKAAEAIEAFLLKNPEKHFTFHLVSTLRVIYKDLYPEEEW</sequence>
<proteinExistence type="predicted"/>
<evidence type="ECO:0000256" key="1">
    <source>
        <dbReference type="SAM" id="MobiDB-lite"/>
    </source>
</evidence>
<feature type="region of interest" description="Disordered" evidence="1">
    <location>
        <begin position="45"/>
        <end position="72"/>
    </location>
</feature>
<protein>
    <submittedName>
        <fullName evidence="2">Uncharacterized protein</fullName>
    </submittedName>
</protein>
<accession>A0A196SBJ9</accession>
<feature type="compositionally biased region" description="Acidic residues" evidence="1">
    <location>
        <begin position="56"/>
        <end position="72"/>
    </location>
</feature>